<evidence type="ECO:0000256" key="4">
    <source>
        <dbReference type="ARBA" id="ARBA00022842"/>
    </source>
</evidence>
<dbReference type="InterPro" id="IPR006879">
    <property type="entry name" value="YdjC-like"/>
</dbReference>
<dbReference type="Proteomes" id="UP000633365">
    <property type="component" value="Unassembled WGS sequence"/>
</dbReference>
<gene>
    <name evidence="6" type="ORF">JKK62_03190</name>
</gene>
<dbReference type="GO" id="GO:0016787">
    <property type="term" value="F:hydrolase activity"/>
    <property type="evidence" value="ECO:0007669"/>
    <property type="project" value="UniProtKB-KW"/>
</dbReference>
<keyword evidence="2" id="KW-0479">Metal-binding</keyword>
<dbReference type="PANTHER" id="PTHR31609">
    <property type="entry name" value="YDJC DEACETYLASE FAMILY MEMBER"/>
    <property type="match status" value="1"/>
</dbReference>
<dbReference type="RefSeq" id="WP_201426965.1">
    <property type="nucleotide sequence ID" value="NZ_JAEQMG010000040.1"/>
</dbReference>
<evidence type="ECO:0000256" key="3">
    <source>
        <dbReference type="ARBA" id="ARBA00022801"/>
    </source>
</evidence>
<proteinExistence type="predicted"/>
<keyword evidence="5" id="KW-0119">Carbohydrate metabolism</keyword>
<accession>A0A934WR00</accession>
<evidence type="ECO:0000256" key="2">
    <source>
        <dbReference type="ARBA" id="ARBA00022723"/>
    </source>
</evidence>
<dbReference type="SUPFAM" id="SSF88713">
    <property type="entry name" value="Glycoside hydrolase/deacetylase"/>
    <property type="match status" value="1"/>
</dbReference>
<dbReference type="Gene3D" id="3.20.20.370">
    <property type="entry name" value="Glycoside hydrolase/deacetylase"/>
    <property type="match status" value="1"/>
</dbReference>
<name>A0A934WR00_9FIRM</name>
<dbReference type="Pfam" id="PF04794">
    <property type="entry name" value="YdjC"/>
    <property type="match status" value="1"/>
</dbReference>
<comment type="cofactor">
    <cofactor evidence="1">
        <name>Mg(2+)</name>
        <dbReference type="ChEBI" id="CHEBI:18420"/>
    </cofactor>
</comment>
<dbReference type="EMBL" id="JAEQMG010000040">
    <property type="protein sequence ID" value="MBK6087664.1"/>
    <property type="molecule type" value="Genomic_DNA"/>
</dbReference>
<dbReference type="AlphaFoldDB" id="A0A934WR00"/>
<comment type="caution">
    <text evidence="6">The sequence shown here is derived from an EMBL/GenBank/DDBJ whole genome shotgun (WGS) entry which is preliminary data.</text>
</comment>
<dbReference type="GO" id="GO:0005975">
    <property type="term" value="P:carbohydrate metabolic process"/>
    <property type="evidence" value="ECO:0007669"/>
    <property type="project" value="InterPro"/>
</dbReference>
<reference evidence="6" key="1">
    <citation type="submission" date="2021-01" db="EMBL/GenBank/DDBJ databases">
        <title>Genome public.</title>
        <authorList>
            <person name="Liu C."/>
            <person name="Sun Q."/>
        </authorList>
    </citation>
    <scope>NUCLEOTIDE SEQUENCE</scope>
    <source>
        <strain evidence="6">M6</strain>
    </source>
</reference>
<organism evidence="6 7">
    <name type="scientific">Ruminococcus difficilis</name>
    <dbReference type="NCBI Taxonomy" id="2763069"/>
    <lineage>
        <taxon>Bacteria</taxon>
        <taxon>Bacillati</taxon>
        <taxon>Bacillota</taxon>
        <taxon>Clostridia</taxon>
        <taxon>Eubacteriales</taxon>
        <taxon>Oscillospiraceae</taxon>
        <taxon>Ruminococcus</taxon>
    </lineage>
</organism>
<sequence length="254" mass="28623">MPRVTINGDDFGMNESCTKAILRALREGLITDTTMMANGSFFDEAVQMAKEFGLTDRIGVHFNLTEGRPLTDGITKAPLFVKDGGFHRAFLQQPRELDAAERKAVFDELCAQAERIRGAGIAITHADSHHYLHTYQTLAPIFAEVCRQCGIDSIRLNRTLDTPAHPRVTDGRIDNRFWRDQGLRTSEHFGRYPDLFDSEIPDRTEILVHPDLDKDGRLIDRTAVINGHPSGILLDGAIYREKSLTLCRYQELVT</sequence>
<dbReference type="PANTHER" id="PTHR31609:SF1">
    <property type="entry name" value="CARBOHYDRATE DEACETYLASE"/>
    <property type="match status" value="1"/>
</dbReference>
<evidence type="ECO:0000256" key="5">
    <source>
        <dbReference type="ARBA" id="ARBA00023277"/>
    </source>
</evidence>
<dbReference type="GO" id="GO:0046872">
    <property type="term" value="F:metal ion binding"/>
    <property type="evidence" value="ECO:0007669"/>
    <property type="project" value="UniProtKB-KW"/>
</dbReference>
<evidence type="ECO:0000256" key="1">
    <source>
        <dbReference type="ARBA" id="ARBA00001946"/>
    </source>
</evidence>
<dbReference type="InterPro" id="IPR011330">
    <property type="entry name" value="Glyco_hydro/deAcase_b/a-brl"/>
</dbReference>
<evidence type="ECO:0000313" key="7">
    <source>
        <dbReference type="Proteomes" id="UP000633365"/>
    </source>
</evidence>
<keyword evidence="4" id="KW-0460">Magnesium</keyword>
<dbReference type="GO" id="GO:0019213">
    <property type="term" value="F:deacetylase activity"/>
    <property type="evidence" value="ECO:0007669"/>
    <property type="project" value="TreeGrafter"/>
</dbReference>
<keyword evidence="7" id="KW-1185">Reference proteome</keyword>
<evidence type="ECO:0000313" key="6">
    <source>
        <dbReference type="EMBL" id="MBK6087664.1"/>
    </source>
</evidence>
<keyword evidence="3" id="KW-0378">Hydrolase</keyword>
<protein>
    <submittedName>
        <fullName evidence="6">ChbG/HpnK family deacetylase</fullName>
    </submittedName>
</protein>